<keyword evidence="2" id="KW-0175">Coiled coil</keyword>
<dbReference type="PANTHER" id="PTHR35347">
    <property type="entry name" value="COILED-COIL DOMAIN-CONTAINING PROTEIN 175"/>
    <property type="match status" value="1"/>
</dbReference>
<feature type="coiled-coil region" evidence="2">
    <location>
        <begin position="282"/>
        <end position="376"/>
    </location>
</feature>
<evidence type="ECO:0000313" key="3">
    <source>
        <dbReference type="EMBL" id="EPQ12590.1"/>
    </source>
</evidence>
<evidence type="ECO:0000313" key="4">
    <source>
        <dbReference type="Proteomes" id="UP000052978"/>
    </source>
</evidence>
<feature type="coiled-coil region" evidence="2">
    <location>
        <begin position="124"/>
        <end position="175"/>
    </location>
</feature>
<feature type="coiled-coil region" evidence="2">
    <location>
        <begin position="585"/>
        <end position="695"/>
    </location>
</feature>
<reference evidence="3 4" key="1">
    <citation type="journal article" date="2013" name="Nat. Commun.">
        <title>Genome analysis reveals insights into physiology and longevity of the Brandt's bat Myotis brandtii.</title>
        <authorList>
            <person name="Seim I."/>
            <person name="Fang X."/>
            <person name="Xiong Z."/>
            <person name="Lobanov A.V."/>
            <person name="Huang Z."/>
            <person name="Ma S."/>
            <person name="Feng Y."/>
            <person name="Turanov A.A."/>
            <person name="Zhu Y."/>
            <person name="Lenz T.L."/>
            <person name="Gerashchenko M.V."/>
            <person name="Fan D."/>
            <person name="Hee Yim S."/>
            <person name="Yao X."/>
            <person name="Jordan D."/>
            <person name="Xiong Y."/>
            <person name="Ma Y."/>
            <person name="Lyapunov A.N."/>
            <person name="Chen G."/>
            <person name="Kulakova O.I."/>
            <person name="Sun Y."/>
            <person name="Lee S.G."/>
            <person name="Bronson R.T."/>
            <person name="Moskalev A.A."/>
            <person name="Sunyaev S.R."/>
            <person name="Zhang G."/>
            <person name="Krogh A."/>
            <person name="Wang J."/>
            <person name="Gladyshev V.N."/>
        </authorList>
    </citation>
    <scope>NUCLEOTIDE SEQUENCE [LARGE SCALE GENOMIC DNA]</scope>
</reference>
<dbReference type="Gene3D" id="3.10.310.10">
    <property type="entry name" value="Diaminopimelate Epimerase, Chain A, domain 1"/>
    <property type="match status" value="2"/>
</dbReference>
<gene>
    <name evidence="3" type="ORF">D623_10027198</name>
</gene>
<proteinExistence type="inferred from homology"/>
<evidence type="ECO:0000256" key="2">
    <source>
        <dbReference type="SAM" id="Coils"/>
    </source>
</evidence>
<dbReference type="SUPFAM" id="SSF54506">
    <property type="entry name" value="Diaminopimelate epimerase-like"/>
    <property type="match status" value="1"/>
</dbReference>
<protein>
    <submittedName>
        <fullName evidence="3">Uncharacterized protein</fullName>
    </submittedName>
</protein>
<evidence type="ECO:0000256" key="1">
    <source>
        <dbReference type="ARBA" id="ARBA00007529"/>
    </source>
</evidence>
<dbReference type="InterPro" id="IPR038834">
    <property type="entry name" value="CCDC175"/>
</dbReference>
<comment type="similarity">
    <text evidence="1">Belongs to the proline racemase family.</text>
</comment>
<feature type="coiled-coil region" evidence="2">
    <location>
        <begin position="469"/>
        <end position="503"/>
    </location>
</feature>
<dbReference type="AlphaFoldDB" id="S7N8T9"/>
<dbReference type="Pfam" id="PF05544">
    <property type="entry name" value="Pro_racemase"/>
    <property type="match status" value="1"/>
</dbReference>
<dbReference type="EMBL" id="KE163521">
    <property type="protein sequence ID" value="EPQ12590.1"/>
    <property type="molecule type" value="Genomic_DNA"/>
</dbReference>
<dbReference type="PANTHER" id="PTHR35347:SF1">
    <property type="entry name" value="COILED-COIL DOMAIN-CONTAINING PROTEIN 175"/>
    <property type="match status" value="1"/>
</dbReference>
<dbReference type="eggNOG" id="ENOG502RXX0">
    <property type="taxonomic scope" value="Eukaryota"/>
</dbReference>
<keyword evidence="4" id="KW-1185">Reference proteome</keyword>
<accession>S7N8T9</accession>
<sequence length="843" mass="98916">MALHSWSPELGFSEKLKQVAVSTGPSLDFSTFPSTLGSVVATAALEQLFIVEQSLQSDYFKCNEEATIFLKDIAIAVRRLEEMRRATIELLEIESMELSRLYFLLETLPDHINTELEEFVIAARELNLLEIKQLQMEVARLNKEIEFLKRKMVDLKDTNNDLGEQQKELAKKHEKLVVLLNHAMGKKAVATIYINETYTKINLEREEIRLKRKSIQGKEAIIVRDKGEYLKAKKRLSGQMNEYENICESKKQDAYHRKKQLDRLRIKEMDIKEKVTTSTVELSDHNLEIAELNQSIRHWEEQIEEIKKICNSLEEEIFFLKNSKKKLGEKTITDKNDFFQKIKETNEKIYKAQLESKDLQEKLQTLTRQYKIVLQEEDKVFMKKKKIQEENKKQLKFIAEKENFLSQRKVDIKNMEEGLVTLSELYRATQEVYQKHIQILSENLEREIQRCVLTQWKIACLMKRHGRWLLKMKEELDAIMDQIKTAEDRRSELIEETTVTEKEITENLVQIKKVALDLKQTETEFVVNEKKLIQELNKYEQKFVKKMESTKEKEDELVTYLPTLHETEEEYKSKNKMFQELGRILTEQKKEQNLLNDQISQMTREFTRQMNILSKLKRELQQLRDQESDRLKSHFEILKNLENEIYVHDLETEALLLENERLKKSKLKRELQQLRDQESDRLKSHFEILKNLENEIYVHDLETEALLLENERLKKFKITHPDSEDLAFLYGTILTDGKDTYSEEPTTNICVFADEQVDRSPTGSGVTARIALQYHKGLLELNQTRAFKSSATGSVFTGKAVREAKCGDFNAVIVEVSGQAHYTGTASFTIEDDDPLRDGFLLK</sequence>
<organism evidence="3 4">
    <name type="scientific">Myotis brandtii</name>
    <name type="common">Brandt's bat</name>
    <dbReference type="NCBI Taxonomy" id="109478"/>
    <lineage>
        <taxon>Eukaryota</taxon>
        <taxon>Metazoa</taxon>
        <taxon>Chordata</taxon>
        <taxon>Craniata</taxon>
        <taxon>Vertebrata</taxon>
        <taxon>Euteleostomi</taxon>
        <taxon>Mammalia</taxon>
        <taxon>Eutheria</taxon>
        <taxon>Laurasiatheria</taxon>
        <taxon>Chiroptera</taxon>
        <taxon>Yangochiroptera</taxon>
        <taxon>Vespertilionidae</taxon>
        <taxon>Myotis</taxon>
    </lineage>
</organism>
<dbReference type="InterPro" id="IPR008794">
    <property type="entry name" value="Pro_racemase_fam"/>
</dbReference>
<name>S7N8T9_MYOBR</name>
<dbReference type="Proteomes" id="UP000052978">
    <property type="component" value="Unassembled WGS sequence"/>
</dbReference>